<protein>
    <submittedName>
        <fullName evidence="1">Uncharacterized protein</fullName>
    </submittedName>
</protein>
<dbReference type="EMBL" id="CM042064">
    <property type="protein sequence ID" value="KAI3665281.1"/>
    <property type="molecule type" value="Genomic_DNA"/>
</dbReference>
<reference evidence="2" key="1">
    <citation type="journal article" date="2022" name="Mol. Ecol. Resour.">
        <title>The genomes of chicory, endive, great burdock and yacon provide insights into Asteraceae palaeo-polyploidization history and plant inulin production.</title>
        <authorList>
            <person name="Fan W."/>
            <person name="Wang S."/>
            <person name="Wang H."/>
            <person name="Wang A."/>
            <person name="Jiang F."/>
            <person name="Liu H."/>
            <person name="Zhao H."/>
            <person name="Xu D."/>
            <person name="Zhang Y."/>
        </authorList>
    </citation>
    <scope>NUCLEOTIDE SEQUENCE [LARGE SCALE GENOMIC DNA]</scope>
    <source>
        <strain evidence="2">cv. Niubang</strain>
    </source>
</reference>
<keyword evidence="2" id="KW-1185">Reference proteome</keyword>
<sequence>MDRINLPEMGDGGKEANGTWKVSEGRKGEKGQKKKKGGSSAEIQNSISNDLQSVGSEKLEEFAFKIGLAWGGKQMAEDHADSEVI</sequence>
<evidence type="ECO:0000313" key="2">
    <source>
        <dbReference type="Proteomes" id="UP001055879"/>
    </source>
</evidence>
<reference evidence="1 2" key="2">
    <citation type="journal article" date="2022" name="Mol. Ecol. Resour.">
        <title>The genomes of chicory, endive, great burdock and yacon provide insights into Asteraceae paleo-polyploidization history and plant inulin production.</title>
        <authorList>
            <person name="Fan W."/>
            <person name="Wang S."/>
            <person name="Wang H."/>
            <person name="Wang A."/>
            <person name="Jiang F."/>
            <person name="Liu H."/>
            <person name="Zhao H."/>
            <person name="Xu D."/>
            <person name="Zhang Y."/>
        </authorList>
    </citation>
    <scope>NUCLEOTIDE SEQUENCE [LARGE SCALE GENOMIC DNA]</scope>
    <source>
        <strain evidence="2">cv. Niubang</strain>
    </source>
</reference>
<accession>A0ACB8XER1</accession>
<comment type="caution">
    <text evidence="1">The sequence shown here is derived from an EMBL/GenBank/DDBJ whole genome shotgun (WGS) entry which is preliminary data.</text>
</comment>
<organism evidence="1 2">
    <name type="scientific">Arctium lappa</name>
    <name type="common">Greater burdock</name>
    <name type="synonym">Lappa major</name>
    <dbReference type="NCBI Taxonomy" id="4217"/>
    <lineage>
        <taxon>Eukaryota</taxon>
        <taxon>Viridiplantae</taxon>
        <taxon>Streptophyta</taxon>
        <taxon>Embryophyta</taxon>
        <taxon>Tracheophyta</taxon>
        <taxon>Spermatophyta</taxon>
        <taxon>Magnoliopsida</taxon>
        <taxon>eudicotyledons</taxon>
        <taxon>Gunneridae</taxon>
        <taxon>Pentapetalae</taxon>
        <taxon>asterids</taxon>
        <taxon>campanulids</taxon>
        <taxon>Asterales</taxon>
        <taxon>Asteraceae</taxon>
        <taxon>Carduoideae</taxon>
        <taxon>Cardueae</taxon>
        <taxon>Arctiinae</taxon>
        <taxon>Arctium</taxon>
    </lineage>
</organism>
<proteinExistence type="predicted"/>
<dbReference type="Proteomes" id="UP001055879">
    <property type="component" value="Linkage Group LG18"/>
</dbReference>
<name>A0ACB8XER1_ARCLA</name>
<evidence type="ECO:0000313" key="1">
    <source>
        <dbReference type="EMBL" id="KAI3665281.1"/>
    </source>
</evidence>
<gene>
    <name evidence="1" type="ORF">L6452_43905</name>
</gene>